<evidence type="ECO:0000256" key="1">
    <source>
        <dbReference type="ARBA" id="ARBA00009370"/>
    </source>
</evidence>
<reference evidence="5" key="1">
    <citation type="submission" date="2019-08" db="EMBL/GenBank/DDBJ databases">
        <authorList>
            <person name="Kucharzyk K."/>
            <person name="Murdoch R.W."/>
            <person name="Higgins S."/>
            <person name="Loffler F."/>
        </authorList>
    </citation>
    <scope>NUCLEOTIDE SEQUENCE</scope>
</reference>
<dbReference type="CDD" id="cd06530">
    <property type="entry name" value="S26_SPase_I"/>
    <property type="match status" value="1"/>
</dbReference>
<feature type="transmembrane region" description="Helical" evidence="3">
    <location>
        <begin position="6"/>
        <end position="28"/>
    </location>
</feature>
<dbReference type="EC" id="3.4.21.89" evidence="5"/>
<keyword evidence="3" id="KW-0472">Membrane</keyword>
<evidence type="ECO:0000313" key="5">
    <source>
        <dbReference type="EMBL" id="MPM97533.1"/>
    </source>
</evidence>
<evidence type="ECO:0000256" key="3">
    <source>
        <dbReference type="SAM" id="Phobius"/>
    </source>
</evidence>
<dbReference type="PRINTS" id="PR00727">
    <property type="entry name" value="LEADERPTASE"/>
</dbReference>
<dbReference type="GO" id="GO:0016020">
    <property type="term" value="C:membrane"/>
    <property type="evidence" value="ECO:0007669"/>
    <property type="project" value="InterPro"/>
</dbReference>
<dbReference type="PANTHER" id="PTHR43390">
    <property type="entry name" value="SIGNAL PEPTIDASE I"/>
    <property type="match status" value="1"/>
</dbReference>
<dbReference type="NCBIfam" id="TIGR02227">
    <property type="entry name" value="sigpep_I_bact"/>
    <property type="match status" value="1"/>
</dbReference>
<dbReference type="InterPro" id="IPR019757">
    <property type="entry name" value="Pept_S26A_signal_pept_1_Lys-AS"/>
</dbReference>
<dbReference type="InterPro" id="IPR036286">
    <property type="entry name" value="LexA/Signal_pep-like_sf"/>
</dbReference>
<comment type="similarity">
    <text evidence="1">Belongs to the peptidase S26 family.</text>
</comment>
<accession>A0A645E9N9</accession>
<keyword evidence="2 5" id="KW-0378">Hydrolase</keyword>
<proteinExistence type="inferred from homology"/>
<protein>
    <submittedName>
        <fullName evidence="5">Signal peptidase I U</fullName>
        <ecNumber evidence="5">3.4.21.89</ecNumber>
    </submittedName>
</protein>
<sequence length="172" mass="19573">MPSTETAFRLTLLLLAGLGLYLVWFSFFRIQVPSGSMLPLIQPGDRLLVRRITGSGTIRRGDLLVFRSTARQKGDGSLVMIKRLIGLPGETVEIRQGKIYVNDTPLNEPYIKGHTKGEHLFHIPLGSCLFLGDNREDSHDARVWQEPFVRRREIMGKVILRFGPIRRMGYLK</sequence>
<comment type="caution">
    <text evidence="5">The sequence shown here is derived from an EMBL/GenBank/DDBJ whole genome shotgun (WGS) entry which is preliminary data.</text>
</comment>
<dbReference type="Gene3D" id="2.10.109.10">
    <property type="entry name" value="Umud Fragment, subunit A"/>
    <property type="match status" value="1"/>
</dbReference>
<evidence type="ECO:0000256" key="2">
    <source>
        <dbReference type="ARBA" id="ARBA00022801"/>
    </source>
</evidence>
<gene>
    <name evidence="5" type="primary">sipU_3</name>
    <name evidence="5" type="ORF">SDC9_144707</name>
</gene>
<dbReference type="PANTHER" id="PTHR43390:SF1">
    <property type="entry name" value="CHLOROPLAST PROCESSING PEPTIDASE"/>
    <property type="match status" value="1"/>
</dbReference>
<dbReference type="InterPro" id="IPR019533">
    <property type="entry name" value="Peptidase_S26"/>
</dbReference>
<dbReference type="EMBL" id="VSSQ01043803">
    <property type="protein sequence ID" value="MPM97533.1"/>
    <property type="molecule type" value="Genomic_DNA"/>
</dbReference>
<dbReference type="Pfam" id="PF10502">
    <property type="entry name" value="Peptidase_S26"/>
    <property type="match status" value="1"/>
</dbReference>
<dbReference type="InterPro" id="IPR000223">
    <property type="entry name" value="Pept_S26A_signal_pept_1"/>
</dbReference>
<evidence type="ECO:0000259" key="4">
    <source>
        <dbReference type="Pfam" id="PF10502"/>
    </source>
</evidence>
<dbReference type="SUPFAM" id="SSF51306">
    <property type="entry name" value="LexA/Signal peptidase"/>
    <property type="match status" value="1"/>
</dbReference>
<dbReference type="GO" id="GO:0006465">
    <property type="term" value="P:signal peptide processing"/>
    <property type="evidence" value="ECO:0007669"/>
    <property type="project" value="InterPro"/>
</dbReference>
<keyword evidence="3" id="KW-1133">Transmembrane helix</keyword>
<dbReference type="AlphaFoldDB" id="A0A645E9N9"/>
<dbReference type="GO" id="GO:0009003">
    <property type="term" value="F:signal peptidase activity"/>
    <property type="evidence" value="ECO:0007669"/>
    <property type="project" value="UniProtKB-EC"/>
</dbReference>
<dbReference type="GO" id="GO:0004252">
    <property type="term" value="F:serine-type endopeptidase activity"/>
    <property type="evidence" value="ECO:0007669"/>
    <property type="project" value="InterPro"/>
</dbReference>
<organism evidence="5">
    <name type="scientific">bioreactor metagenome</name>
    <dbReference type="NCBI Taxonomy" id="1076179"/>
    <lineage>
        <taxon>unclassified sequences</taxon>
        <taxon>metagenomes</taxon>
        <taxon>ecological metagenomes</taxon>
    </lineage>
</organism>
<name>A0A645E9N9_9ZZZZ</name>
<dbReference type="PROSITE" id="PS00760">
    <property type="entry name" value="SPASE_I_2"/>
    <property type="match status" value="1"/>
</dbReference>
<keyword evidence="3" id="KW-0812">Transmembrane</keyword>
<feature type="domain" description="Peptidase S26" evidence="4">
    <location>
        <begin position="10"/>
        <end position="162"/>
    </location>
</feature>